<dbReference type="EMBL" id="CAUDLI010000008">
    <property type="protein sequence ID" value="CAJ0893495.1"/>
    <property type="molecule type" value="Genomic_DNA"/>
</dbReference>
<keyword evidence="3" id="KW-1185">Reference proteome</keyword>
<evidence type="ECO:0000313" key="3">
    <source>
        <dbReference type="Proteomes" id="UP001189792"/>
    </source>
</evidence>
<keyword evidence="1" id="KW-0472">Membrane</keyword>
<dbReference type="RefSeq" id="WP_316887290.1">
    <property type="nucleotide sequence ID" value="NZ_CAUDLI010000008.1"/>
</dbReference>
<keyword evidence="1" id="KW-0812">Transmembrane</keyword>
<sequence>MWTNGNASPLEHLAAFAIVFVTAVVGTTAMGKYLDKVRRDAGLA</sequence>
<evidence type="ECO:0000256" key="1">
    <source>
        <dbReference type="SAM" id="Phobius"/>
    </source>
</evidence>
<dbReference type="Proteomes" id="UP001189792">
    <property type="component" value="Unassembled WGS sequence"/>
</dbReference>
<keyword evidence="1" id="KW-1133">Transmembrane helix</keyword>
<name>A0ABN9KFM7_9RALS</name>
<accession>A0ABN9KFM7</accession>
<evidence type="ECO:0000313" key="2">
    <source>
        <dbReference type="EMBL" id="CAJ0893495.1"/>
    </source>
</evidence>
<reference evidence="2 3" key="1">
    <citation type="submission" date="2023-07" db="EMBL/GenBank/DDBJ databases">
        <authorList>
            <person name="Peeters C."/>
        </authorList>
    </citation>
    <scope>NUCLEOTIDE SEQUENCE [LARGE SCALE GENOMIC DNA]</scope>
    <source>
        <strain evidence="2 3">LMG 32965</strain>
    </source>
</reference>
<feature type="transmembrane region" description="Helical" evidence="1">
    <location>
        <begin position="12"/>
        <end position="34"/>
    </location>
</feature>
<gene>
    <name evidence="2" type="ORF">R77564_03717</name>
</gene>
<organism evidence="2 3">
    <name type="scientific">Ralstonia flatus</name>
    <dbReference type="NCBI Taxonomy" id="3058601"/>
    <lineage>
        <taxon>Bacteria</taxon>
        <taxon>Pseudomonadati</taxon>
        <taxon>Pseudomonadota</taxon>
        <taxon>Betaproteobacteria</taxon>
        <taxon>Burkholderiales</taxon>
        <taxon>Burkholderiaceae</taxon>
        <taxon>Ralstonia</taxon>
    </lineage>
</organism>
<comment type="caution">
    <text evidence="2">The sequence shown here is derived from an EMBL/GenBank/DDBJ whole genome shotgun (WGS) entry which is preliminary data.</text>
</comment>
<protein>
    <submittedName>
        <fullName evidence="2">Uncharacterized protein</fullName>
    </submittedName>
</protein>
<proteinExistence type="predicted"/>